<reference evidence="2" key="1">
    <citation type="submission" date="2020-11" db="EMBL/GenBank/DDBJ databases">
        <authorList>
            <person name="Tran Van P."/>
        </authorList>
    </citation>
    <scope>NUCLEOTIDE SEQUENCE</scope>
</reference>
<feature type="region of interest" description="Disordered" evidence="1">
    <location>
        <begin position="1"/>
        <end position="33"/>
    </location>
</feature>
<protein>
    <submittedName>
        <fullName evidence="2">Uncharacterized protein</fullName>
    </submittedName>
</protein>
<evidence type="ECO:0000313" key="2">
    <source>
        <dbReference type="EMBL" id="CAD7235495.1"/>
    </source>
</evidence>
<dbReference type="AlphaFoldDB" id="A0A7R8WPI6"/>
<feature type="region of interest" description="Disordered" evidence="1">
    <location>
        <begin position="105"/>
        <end position="139"/>
    </location>
</feature>
<accession>A0A7R8WPI6</accession>
<feature type="compositionally biased region" description="Basic and acidic residues" evidence="1">
    <location>
        <begin position="12"/>
        <end position="30"/>
    </location>
</feature>
<proteinExistence type="predicted"/>
<organism evidence="2">
    <name type="scientific">Cyprideis torosa</name>
    <dbReference type="NCBI Taxonomy" id="163714"/>
    <lineage>
        <taxon>Eukaryota</taxon>
        <taxon>Metazoa</taxon>
        <taxon>Ecdysozoa</taxon>
        <taxon>Arthropoda</taxon>
        <taxon>Crustacea</taxon>
        <taxon>Oligostraca</taxon>
        <taxon>Ostracoda</taxon>
        <taxon>Podocopa</taxon>
        <taxon>Podocopida</taxon>
        <taxon>Cytherocopina</taxon>
        <taxon>Cytheroidea</taxon>
        <taxon>Cytherideidae</taxon>
        <taxon>Cyprideis</taxon>
    </lineage>
</organism>
<gene>
    <name evidence="2" type="ORF">CTOB1V02_LOCUS13310</name>
</gene>
<sequence>MESVEDSNIESHSLKETVDEGKNNDIEKTMMKTSITELGKKPIREEFFEKQSYKETLPEGGKLERTVVKTKTLNRRYMKVKKGSFDGVKVDETIREMYKETFKAENPCKGATAKKTKGKKGNIAQKNASNKGKKSRKSS</sequence>
<dbReference type="EMBL" id="OB673101">
    <property type="protein sequence ID" value="CAD7235495.1"/>
    <property type="molecule type" value="Genomic_DNA"/>
</dbReference>
<name>A0A7R8WPI6_9CRUS</name>
<evidence type="ECO:0000256" key="1">
    <source>
        <dbReference type="SAM" id="MobiDB-lite"/>
    </source>
</evidence>